<dbReference type="PRINTS" id="PR01657">
    <property type="entry name" value="MCMFAMILY"/>
</dbReference>
<evidence type="ECO:0000256" key="1">
    <source>
        <dbReference type="ARBA" id="ARBA00006354"/>
    </source>
</evidence>
<dbReference type="EMBL" id="NQOU01000009">
    <property type="protein sequence ID" value="RII81747.1"/>
    <property type="molecule type" value="Genomic_DNA"/>
</dbReference>
<dbReference type="SMART" id="SM00382">
    <property type="entry name" value="AAA"/>
    <property type="match status" value="1"/>
</dbReference>
<dbReference type="PANTHER" id="PTHR32039">
    <property type="entry name" value="MAGNESIUM-CHELATASE SUBUNIT CHLI"/>
    <property type="match status" value="1"/>
</dbReference>
<protein>
    <recommendedName>
        <fullName evidence="4">AAA+ ATPase domain-containing protein</fullName>
    </recommendedName>
</protein>
<dbReference type="Proteomes" id="UP000266206">
    <property type="component" value="Unassembled WGS sequence"/>
</dbReference>
<dbReference type="InterPro" id="IPR027417">
    <property type="entry name" value="P-loop_NTPase"/>
</dbReference>
<dbReference type="InterPro" id="IPR020568">
    <property type="entry name" value="Ribosomal_Su5_D2-typ_SF"/>
</dbReference>
<dbReference type="InterPro" id="IPR003593">
    <property type="entry name" value="AAA+_ATPase"/>
</dbReference>
<evidence type="ECO:0000259" key="4">
    <source>
        <dbReference type="SMART" id="SM00382"/>
    </source>
</evidence>
<dbReference type="Pfam" id="PF13541">
    <property type="entry name" value="ChlI"/>
    <property type="match status" value="1"/>
</dbReference>
<dbReference type="InterPro" id="IPR004482">
    <property type="entry name" value="Mg_chelat-rel"/>
</dbReference>
<dbReference type="PANTHER" id="PTHR32039:SF7">
    <property type="entry name" value="COMPETENCE PROTEIN COMM"/>
    <property type="match status" value="1"/>
</dbReference>
<organism evidence="6 7">
    <name type="scientific">Neopusillimonas maritima</name>
    <dbReference type="NCBI Taxonomy" id="2026239"/>
    <lineage>
        <taxon>Bacteria</taxon>
        <taxon>Pseudomonadati</taxon>
        <taxon>Pseudomonadota</taxon>
        <taxon>Betaproteobacteria</taxon>
        <taxon>Burkholderiales</taxon>
        <taxon>Alcaligenaceae</taxon>
        <taxon>Neopusillimonas</taxon>
    </lineage>
</organism>
<evidence type="ECO:0000256" key="3">
    <source>
        <dbReference type="ARBA" id="ARBA00022840"/>
    </source>
</evidence>
<keyword evidence="3" id="KW-0067">ATP-binding</keyword>
<comment type="similarity">
    <text evidence="1">Belongs to the Mg-chelatase subunits D/I family. ComM subfamily.</text>
</comment>
<keyword evidence="2" id="KW-0547">Nucleotide-binding</keyword>
<keyword evidence="8" id="KW-1185">Reference proteome</keyword>
<dbReference type="Pfam" id="PF01078">
    <property type="entry name" value="Mg_chelatase"/>
    <property type="match status" value="1"/>
</dbReference>
<dbReference type="InterPro" id="IPR025158">
    <property type="entry name" value="Mg_chelat-rel_C"/>
</dbReference>
<reference evidence="7 8" key="1">
    <citation type="submission" date="2017-08" db="EMBL/GenBank/DDBJ databases">
        <title>Pusillimonas indicus sp. nov., a member of the family Alcaligenaceae isolated from surface seawater.</title>
        <authorList>
            <person name="Li J."/>
        </authorList>
    </citation>
    <scope>NUCLEOTIDE SEQUENCE [LARGE SCALE GENOMIC DNA]</scope>
    <source>
        <strain evidence="5 8">17-4A</strain>
        <strain evidence="6 7">L52-1-41</strain>
    </source>
</reference>
<dbReference type="InterPro" id="IPR045006">
    <property type="entry name" value="CHLI-like"/>
</dbReference>
<comment type="caution">
    <text evidence="6">The sequence shown here is derived from an EMBL/GenBank/DDBJ whole genome shotgun (WGS) entry which is preliminary data.</text>
</comment>
<dbReference type="InterPro" id="IPR001208">
    <property type="entry name" value="MCM_dom"/>
</dbReference>
<accession>A0A3A1YRV5</accession>
<dbReference type="GO" id="GO:0005524">
    <property type="term" value="F:ATP binding"/>
    <property type="evidence" value="ECO:0007669"/>
    <property type="project" value="UniProtKB-KW"/>
</dbReference>
<gene>
    <name evidence="5" type="ORF">CJO09_14920</name>
    <name evidence="6" type="ORF">CJP73_15360</name>
</gene>
<evidence type="ECO:0000313" key="6">
    <source>
        <dbReference type="EMBL" id="RIY39104.1"/>
    </source>
</evidence>
<dbReference type="Proteomes" id="UP000266483">
    <property type="component" value="Unassembled WGS sequence"/>
</dbReference>
<dbReference type="NCBIfam" id="TIGR00368">
    <property type="entry name" value="YifB family Mg chelatase-like AAA ATPase"/>
    <property type="match status" value="1"/>
</dbReference>
<evidence type="ECO:0000313" key="5">
    <source>
        <dbReference type="EMBL" id="RII81747.1"/>
    </source>
</evidence>
<evidence type="ECO:0000313" key="8">
    <source>
        <dbReference type="Proteomes" id="UP000266483"/>
    </source>
</evidence>
<dbReference type="GO" id="GO:0003677">
    <property type="term" value="F:DNA binding"/>
    <property type="evidence" value="ECO:0007669"/>
    <property type="project" value="InterPro"/>
</dbReference>
<dbReference type="AlphaFoldDB" id="A0A3A1YRV5"/>
<dbReference type="OrthoDB" id="9813147at2"/>
<proteinExistence type="inferred from homology"/>
<sequence length="509" mass="54176">MSLAVVESRVTLGFESVAVRVEVHVGSGLPTFSIVGLPDAGVRESRERVRAAIVSSGLDFPAGRITVNLAPADFPKASCGFDLPIALGILMASGQVATASAQGHPTKPVDIQGWIFVGNLSLTGAIPPTNDPLSVALSIARHYPAARLVMGCESARLAAAVPGVQVYEAHSLSQVVAGLLGDVTWRPVDSVSSFVDVADSEDVGCLSDVRGQTFPKRALEVAAAGGHSLLMVGSPGTGKSMLAGRLPGLLPALSHSQALEVAALRARDKAGLYLSSVAPFRAPHHSASSPALIGGGAVPRHGEITRAHHGVLFLDELPEFERRVIESLREPLETAHITIARARHAVRFPADFQLVAAMNPCPCGWAGHPRHICRCTPERVEQYRARLSGPFLDRLDLQIGVAPVPEGWLELPEGEKSAQVKARVVRARSTQIQRQGMVNAKLQAHDLQKYVGLNDGARSLLLQGAQQWGWSARVMHRLMRVARTVADLAGCEQVDGAHVAEAVQFRQAW</sequence>
<evidence type="ECO:0000313" key="7">
    <source>
        <dbReference type="Proteomes" id="UP000266206"/>
    </source>
</evidence>
<dbReference type="Pfam" id="PF13335">
    <property type="entry name" value="Mg_chelatase_C"/>
    <property type="match status" value="1"/>
</dbReference>
<dbReference type="EMBL" id="NQYH01000021">
    <property type="protein sequence ID" value="RIY39104.1"/>
    <property type="molecule type" value="Genomic_DNA"/>
</dbReference>
<dbReference type="InterPro" id="IPR000523">
    <property type="entry name" value="Mg_chelatse_chII-like_cat_dom"/>
</dbReference>
<dbReference type="SUPFAM" id="SSF52540">
    <property type="entry name" value="P-loop containing nucleoside triphosphate hydrolases"/>
    <property type="match status" value="1"/>
</dbReference>
<feature type="domain" description="AAA+ ATPase" evidence="4">
    <location>
        <begin position="225"/>
        <end position="406"/>
    </location>
</feature>
<evidence type="ECO:0000256" key="2">
    <source>
        <dbReference type="ARBA" id="ARBA00022741"/>
    </source>
</evidence>
<dbReference type="SUPFAM" id="SSF54211">
    <property type="entry name" value="Ribosomal protein S5 domain 2-like"/>
    <property type="match status" value="1"/>
</dbReference>
<name>A0A3A1YRV5_9BURK</name>
<dbReference type="Gene3D" id="3.40.50.300">
    <property type="entry name" value="P-loop containing nucleotide triphosphate hydrolases"/>
    <property type="match status" value="1"/>
</dbReference>
<dbReference type="RefSeq" id="WP_119443078.1">
    <property type="nucleotide sequence ID" value="NZ_CP170494.1"/>
</dbReference>